<name>A0ACC2TZ98_9FUNG</name>
<dbReference type="Proteomes" id="UP001165960">
    <property type="component" value="Unassembled WGS sequence"/>
</dbReference>
<protein>
    <submittedName>
        <fullName evidence="1">Vacuolar fusion protein mon1, variant 2</fullName>
    </submittedName>
</protein>
<reference evidence="1" key="1">
    <citation type="submission" date="2022-04" db="EMBL/GenBank/DDBJ databases">
        <title>Genome of the entomopathogenic fungus Entomophthora muscae.</title>
        <authorList>
            <person name="Elya C."/>
            <person name="Lovett B.R."/>
            <person name="Lee E."/>
            <person name="Macias A.M."/>
            <person name="Hajek A.E."/>
            <person name="De Bivort B.L."/>
            <person name="Kasson M.T."/>
            <person name="De Fine Licht H.H."/>
            <person name="Stajich J.E."/>
        </authorList>
    </citation>
    <scope>NUCLEOTIDE SEQUENCE</scope>
    <source>
        <strain evidence="1">Berkeley</strain>
    </source>
</reference>
<comment type="caution">
    <text evidence="1">The sequence shown here is derived from an EMBL/GenBank/DDBJ whole genome shotgun (WGS) entry which is preliminary data.</text>
</comment>
<sequence length="708" mass="79183">MFSGWSIPSSRNSRIEIEAENENQDGRPISAKSRKSSQGSEKYPQAKLLSNSSTIATTQIDPLNAAATYPLGSPTSASQSAPISPSLTAVTSPVISLSRPLSAHSILLDRVPQRLSSRSQSVKDGNLYSHYDGHRPSSKGSRQSLASTLTAHLFTTKQARSLEGRPTSQLVMSQETNSDAYSDASRLPGQFIIGERYSTSPTSAHDAMPPDIYINESDKSEEPGAAYDSPFGFTEQSPEHLASELDYSRSNSGLVSPVGNTNFPPEEVEEDGYLSEGDVINGPAHRRQYGNEDPSSAEWLAHKHQVFILSSAGKPIYTRYGDESKLSGYMGILQAIISFFADDDDSIRCINAGAAKIIFMLRDPLYFILVSKTNESEETLREQLYCFHHQILSILTASQLTRVFEKSTNFDLRRLLGGTECFLDALAMRISGVAPSHLLEAIRAVRLPFPLRSQLGKALKPARDEGADILYVVLASRYRLVHLLRSQRVTLHPTDLHLLLNVVHASPSFMTSHQASWLPICLPRFNRNGFLYALIVFLSRDPPLALVLLSPHRDKFEAASKCQESILAALEQKNLLGQVIQAARDDEYNIVDVGVPGLRHFLFKSKPLVQFTASRFRPPYILNKERKRLFSLYQDCYYQLHNRFRPLRIHFTDTEQETVVGWHTQQFELYATFTPYISKAALVQSALKLTRWVQARREELFITQTTLL</sequence>
<proteinExistence type="predicted"/>
<organism evidence="1 2">
    <name type="scientific">Entomophthora muscae</name>
    <dbReference type="NCBI Taxonomy" id="34485"/>
    <lineage>
        <taxon>Eukaryota</taxon>
        <taxon>Fungi</taxon>
        <taxon>Fungi incertae sedis</taxon>
        <taxon>Zoopagomycota</taxon>
        <taxon>Entomophthoromycotina</taxon>
        <taxon>Entomophthoromycetes</taxon>
        <taxon>Entomophthorales</taxon>
        <taxon>Entomophthoraceae</taxon>
        <taxon>Entomophthora</taxon>
    </lineage>
</organism>
<evidence type="ECO:0000313" key="1">
    <source>
        <dbReference type="EMBL" id="KAJ9079942.1"/>
    </source>
</evidence>
<evidence type="ECO:0000313" key="2">
    <source>
        <dbReference type="Proteomes" id="UP001165960"/>
    </source>
</evidence>
<keyword evidence="2" id="KW-1185">Reference proteome</keyword>
<dbReference type="EMBL" id="QTSX02001627">
    <property type="protein sequence ID" value="KAJ9079942.1"/>
    <property type="molecule type" value="Genomic_DNA"/>
</dbReference>
<gene>
    <name evidence="1" type="primary">MON1_1</name>
    <name evidence="1" type="ORF">DSO57_1030290</name>
</gene>
<accession>A0ACC2TZ98</accession>